<feature type="transmembrane region" description="Helical" evidence="1">
    <location>
        <begin position="135"/>
        <end position="156"/>
    </location>
</feature>
<dbReference type="EMBL" id="BONQ01000129">
    <property type="protein sequence ID" value="GIG50275.1"/>
    <property type="molecule type" value="Genomic_DNA"/>
</dbReference>
<feature type="transmembrane region" description="Helical" evidence="1">
    <location>
        <begin position="341"/>
        <end position="361"/>
    </location>
</feature>
<evidence type="ECO:0000313" key="3">
    <source>
        <dbReference type="Proteomes" id="UP000660611"/>
    </source>
</evidence>
<gene>
    <name evidence="2" type="ORF">Dsi01nite_083160</name>
</gene>
<dbReference type="RefSeq" id="WP_203851926.1">
    <property type="nucleotide sequence ID" value="NZ_BAAAVW010000027.1"/>
</dbReference>
<organism evidence="2 3">
    <name type="scientific">Dactylosporangium siamense</name>
    <dbReference type="NCBI Taxonomy" id="685454"/>
    <lineage>
        <taxon>Bacteria</taxon>
        <taxon>Bacillati</taxon>
        <taxon>Actinomycetota</taxon>
        <taxon>Actinomycetes</taxon>
        <taxon>Micromonosporales</taxon>
        <taxon>Micromonosporaceae</taxon>
        <taxon>Dactylosporangium</taxon>
    </lineage>
</organism>
<comment type="caution">
    <text evidence="2">The sequence shown here is derived from an EMBL/GenBank/DDBJ whole genome shotgun (WGS) entry which is preliminary data.</text>
</comment>
<evidence type="ECO:0000313" key="2">
    <source>
        <dbReference type="EMBL" id="GIG50275.1"/>
    </source>
</evidence>
<feature type="transmembrane region" description="Helical" evidence="1">
    <location>
        <begin position="308"/>
        <end position="329"/>
    </location>
</feature>
<keyword evidence="1" id="KW-1133">Transmembrane helix</keyword>
<dbReference type="AlphaFoldDB" id="A0A919UG54"/>
<keyword evidence="3" id="KW-1185">Reference proteome</keyword>
<feature type="transmembrane region" description="Helical" evidence="1">
    <location>
        <begin position="275"/>
        <end position="296"/>
    </location>
</feature>
<feature type="transmembrane region" description="Helical" evidence="1">
    <location>
        <begin position="58"/>
        <end position="77"/>
    </location>
</feature>
<feature type="transmembrane region" description="Helical" evidence="1">
    <location>
        <begin position="247"/>
        <end position="266"/>
    </location>
</feature>
<dbReference type="Proteomes" id="UP000660611">
    <property type="component" value="Unassembled WGS sequence"/>
</dbReference>
<evidence type="ECO:0000256" key="1">
    <source>
        <dbReference type="SAM" id="Phobius"/>
    </source>
</evidence>
<protein>
    <submittedName>
        <fullName evidence="2">Uncharacterized protein</fullName>
    </submittedName>
</protein>
<feature type="transmembrane region" description="Helical" evidence="1">
    <location>
        <begin position="162"/>
        <end position="181"/>
    </location>
</feature>
<feature type="transmembrane region" description="Helical" evidence="1">
    <location>
        <begin position="202"/>
        <end position="227"/>
    </location>
</feature>
<keyword evidence="1" id="KW-0472">Membrane</keyword>
<sequence>MSLRDWWSDLMAGDPTAVALLIIGGMLAALAYAVVKAVVGGLWSFGRSQVEQQFWRDGGKLTTLMSVTVLVLAYAFYRDEQPRPLARALVDLAHDKLLAVLPLAILTQWVLLWLFWILFGLLMKVPLAQLIQPAVIFNSLLVFSGLMVLFTLVFLGVARRDWGAAAGWYAVVVAANYLLIVMGNNPRNRPSDRRGWTYRWRIAPQTIVLVTLLFTVLFAVIAAVVWGVQRSMHRGVPSLAGALHGELIAMSAVFLLACLGFKTLILKDNPGTPKVLLNFIELTTALSAVMIALIGLSQSPVKLGSTPVWVIAVGPPLLVAVAILLFNLVPRSARTEAPRWGLCLAASVAVALLVVPGRVILTDVLTPVAALIPWPDL</sequence>
<keyword evidence="1" id="KW-0812">Transmembrane</keyword>
<name>A0A919UG54_9ACTN</name>
<proteinExistence type="predicted"/>
<accession>A0A919UG54</accession>
<feature type="transmembrane region" description="Helical" evidence="1">
    <location>
        <begin position="97"/>
        <end position="123"/>
    </location>
</feature>
<feature type="transmembrane region" description="Helical" evidence="1">
    <location>
        <begin position="20"/>
        <end position="46"/>
    </location>
</feature>
<reference evidence="2" key="1">
    <citation type="submission" date="2021-01" db="EMBL/GenBank/DDBJ databases">
        <title>Whole genome shotgun sequence of Dactylosporangium siamense NBRC 106093.</title>
        <authorList>
            <person name="Komaki H."/>
            <person name="Tamura T."/>
        </authorList>
    </citation>
    <scope>NUCLEOTIDE SEQUENCE</scope>
    <source>
        <strain evidence="2">NBRC 106093</strain>
    </source>
</reference>